<evidence type="ECO:0000313" key="3">
    <source>
        <dbReference type="Proteomes" id="UP000290365"/>
    </source>
</evidence>
<dbReference type="SUPFAM" id="SSF54909">
    <property type="entry name" value="Dimeric alpha+beta barrel"/>
    <property type="match status" value="1"/>
</dbReference>
<dbReference type="KEGG" id="kbs:EPA93_45850"/>
<dbReference type="GO" id="GO:0004497">
    <property type="term" value="F:monooxygenase activity"/>
    <property type="evidence" value="ECO:0007669"/>
    <property type="project" value="UniProtKB-KW"/>
</dbReference>
<dbReference type="Pfam" id="PF03992">
    <property type="entry name" value="ABM"/>
    <property type="match status" value="1"/>
</dbReference>
<dbReference type="RefSeq" id="WP_129893971.1">
    <property type="nucleotide sequence ID" value="NZ_CP035758.1"/>
</dbReference>
<protein>
    <submittedName>
        <fullName evidence="2">Antibiotic biosynthesis monooxygenase</fullName>
    </submittedName>
</protein>
<dbReference type="OrthoDB" id="1494517at2"/>
<proteinExistence type="predicted"/>
<dbReference type="InterPro" id="IPR007138">
    <property type="entry name" value="ABM_dom"/>
</dbReference>
<name>A0A4P6K4L4_KTERU</name>
<dbReference type="AlphaFoldDB" id="A0A4P6K4L4"/>
<keyword evidence="3" id="KW-1185">Reference proteome</keyword>
<evidence type="ECO:0000313" key="2">
    <source>
        <dbReference type="EMBL" id="QBD82902.1"/>
    </source>
</evidence>
<organism evidence="2 3">
    <name type="scientific">Ktedonosporobacter rubrisoli</name>
    <dbReference type="NCBI Taxonomy" id="2509675"/>
    <lineage>
        <taxon>Bacteria</taxon>
        <taxon>Bacillati</taxon>
        <taxon>Chloroflexota</taxon>
        <taxon>Ktedonobacteria</taxon>
        <taxon>Ktedonobacterales</taxon>
        <taxon>Ktedonosporobacteraceae</taxon>
        <taxon>Ktedonosporobacter</taxon>
    </lineage>
</organism>
<feature type="domain" description="ABM" evidence="1">
    <location>
        <begin position="10"/>
        <end position="104"/>
    </location>
</feature>
<keyword evidence="2" id="KW-0503">Monooxygenase</keyword>
<gene>
    <name evidence="2" type="ORF">EPA93_45850</name>
</gene>
<evidence type="ECO:0000259" key="1">
    <source>
        <dbReference type="PROSITE" id="PS51725"/>
    </source>
</evidence>
<dbReference type="Gene3D" id="3.30.70.100">
    <property type="match status" value="1"/>
</dbReference>
<dbReference type="InterPro" id="IPR011008">
    <property type="entry name" value="Dimeric_a/b-barrel"/>
</dbReference>
<sequence length="108" mass="12308">MLISRDGNLVALINVFETQPEQQQELIDRWLSYFEQGKEAPGLIGVALHRSKDGTRVINYAQWRSEADFDHFRKEHLRPIDGPGPAASASRVDPHLYEVVYHYETAGS</sequence>
<dbReference type="EMBL" id="CP035758">
    <property type="protein sequence ID" value="QBD82902.1"/>
    <property type="molecule type" value="Genomic_DNA"/>
</dbReference>
<dbReference type="PROSITE" id="PS51725">
    <property type="entry name" value="ABM"/>
    <property type="match status" value="1"/>
</dbReference>
<accession>A0A4P6K4L4</accession>
<reference evidence="2 3" key="1">
    <citation type="submission" date="2019-01" db="EMBL/GenBank/DDBJ databases">
        <title>Ktedonosporobacter rubrisoli SCAWS-G2.</title>
        <authorList>
            <person name="Huang Y."/>
            <person name="Yan B."/>
        </authorList>
    </citation>
    <scope>NUCLEOTIDE SEQUENCE [LARGE SCALE GENOMIC DNA]</scope>
    <source>
        <strain evidence="2 3">SCAWS-G2</strain>
    </source>
</reference>
<keyword evidence="2" id="KW-0560">Oxidoreductase</keyword>
<dbReference type="Proteomes" id="UP000290365">
    <property type="component" value="Chromosome"/>
</dbReference>